<dbReference type="AlphaFoldDB" id="A0A5B7J3S7"/>
<proteinExistence type="predicted"/>
<name>A0A5B7J3S7_PORTR</name>
<evidence type="ECO:0000313" key="2">
    <source>
        <dbReference type="EMBL" id="MPC87134.1"/>
    </source>
</evidence>
<accession>A0A5B7J3S7</accession>
<evidence type="ECO:0000313" key="3">
    <source>
        <dbReference type="Proteomes" id="UP000324222"/>
    </source>
</evidence>
<reference evidence="2 3" key="1">
    <citation type="submission" date="2019-05" db="EMBL/GenBank/DDBJ databases">
        <title>Another draft genome of Portunus trituberculatus and its Hox gene families provides insights of decapod evolution.</title>
        <authorList>
            <person name="Jeong J.-H."/>
            <person name="Song I."/>
            <person name="Kim S."/>
            <person name="Choi T."/>
            <person name="Kim D."/>
            <person name="Ryu S."/>
            <person name="Kim W."/>
        </authorList>
    </citation>
    <scope>NUCLEOTIDE SEQUENCE [LARGE SCALE GENOMIC DNA]</scope>
    <source>
        <tissue evidence="2">Muscle</tissue>
    </source>
</reference>
<dbReference type="EMBL" id="VSRR010073590">
    <property type="protein sequence ID" value="MPC87134.1"/>
    <property type="molecule type" value="Genomic_DNA"/>
</dbReference>
<feature type="region of interest" description="Disordered" evidence="1">
    <location>
        <begin position="18"/>
        <end position="38"/>
    </location>
</feature>
<comment type="caution">
    <text evidence="2">The sequence shown here is derived from an EMBL/GenBank/DDBJ whole genome shotgun (WGS) entry which is preliminary data.</text>
</comment>
<organism evidence="2 3">
    <name type="scientific">Portunus trituberculatus</name>
    <name type="common">Swimming crab</name>
    <name type="synonym">Neptunus trituberculatus</name>
    <dbReference type="NCBI Taxonomy" id="210409"/>
    <lineage>
        <taxon>Eukaryota</taxon>
        <taxon>Metazoa</taxon>
        <taxon>Ecdysozoa</taxon>
        <taxon>Arthropoda</taxon>
        <taxon>Crustacea</taxon>
        <taxon>Multicrustacea</taxon>
        <taxon>Malacostraca</taxon>
        <taxon>Eumalacostraca</taxon>
        <taxon>Eucarida</taxon>
        <taxon>Decapoda</taxon>
        <taxon>Pleocyemata</taxon>
        <taxon>Brachyura</taxon>
        <taxon>Eubrachyura</taxon>
        <taxon>Portunoidea</taxon>
        <taxon>Portunidae</taxon>
        <taxon>Portuninae</taxon>
        <taxon>Portunus</taxon>
    </lineage>
</organism>
<gene>
    <name evidence="2" type="ORF">E2C01_081986</name>
</gene>
<evidence type="ECO:0000256" key="1">
    <source>
        <dbReference type="SAM" id="MobiDB-lite"/>
    </source>
</evidence>
<protein>
    <submittedName>
        <fullName evidence="2">Uncharacterized protein</fullName>
    </submittedName>
</protein>
<sequence>MARVTSAVSAFKISPIRQRDRQREHWRHGADGDGKESTVTSSQCKAEWAVGLRICDRRCVTVGVP</sequence>
<dbReference type="Proteomes" id="UP000324222">
    <property type="component" value="Unassembled WGS sequence"/>
</dbReference>
<feature type="compositionally biased region" description="Basic and acidic residues" evidence="1">
    <location>
        <begin position="18"/>
        <end position="36"/>
    </location>
</feature>
<keyword evidence="3" id="KW-1185">Reference proteome</keyword>